<gene>
    <name evidence="1" type="ORF">ELS82_16985</name>
</gene>
<reference evidence="1 2" key="1">
    <citation type="submission" date="2019-01" db="EMBL/GenBank/DDBJ databases">
        <title>Vibrio BEI176 sp. nov, a marine bacterium isolated from China: eastern marignal seas.</title>
        <authorList>
            <person name="Li B."/>
        </authorList>
    </citation>
    <scope>NUCLEOTIDE SEQUENCE [LARGE SCALE GENOMIC DNA]</scope>
    <source>
        <strain evidence="1 2">BEI176</strain>
    </source>
</reference>
<comment type="caution">
    <text evidence="1">The sequence shown here is derived from an EMBL/GenBank/DDBJ whole genome shotgun (WGS) entry which is preliminary data.</text>
</comment>
<evidence type="ECO:0000313" key="2">
    <source>
        <dbReference type="Proteomes" id="UP000297753"/>
    </source>
</evidence>
<dbReference type="RefSeq" id="WP_134836530.1">
    <property type="nucleotide sequence ID" value="NZ_SATR01000028.1"/>
</dbReference>
<protein>
    <submittedName>
        <fullName evidence="1">DUF2971 domain-containing protein</fullName>
    </submittedName>
</protein>
<keyword evidence="2" id="KW-1185">Reference proteome</keyword>
<dbReference type="EMBL" id="SATR01000028">
    <property type="protein sequence ID" value="TFH90474.1"/>
    <property type="molecule type" value="Genomic_DNA"/>
</dbReference>
<dbReference type="AlphaFoldDB" id="A0A4Y8WCC7"/>
<accession>A0A4Y8WCC7</accession>
<evidence type="ECO:0000313" key="1">
    <source>
        <dbReference type="EMBL" id="TFH90474.1"/>
    </source>
</evidence>
<name>A0A4Y8WCC7_9VIBR</name>
<dbReference type="Proteomes" id="UP000297753">
    <property type="component" value="Unassembled WGS sequence"/>
</dbReference>
<dbReference type="OrthoDB" id="4119964at2"/>
<sequence>MEEIYRFRNLKALLQGDPKQGYFGELENQSIYFAFPEELNDPVEGLRNIHWTGDRVVWENLVRNYSLTLTNSILAHELSEDDFHNHIDSIDLFLMPSTIPTEKYKELYGRIARKVIRNPHVRFVLDIITAFERCIRKDELLFHLDSIHLVVMKIVNRELSKEIPEAFDYKANAPKPSFKCLVSKYRPIIEAVRKLDRADMQSYMDQFLEAQIQYLTAMQLKMGFYDDERDHTHRFFVLEFPKDYIESLQALLFPAWATSCFVSDSENSAMWGHYADSHKGCCLIFKPMNESLRLYNVPGTAPTGGKSFPFHRIDYKHGAGDVDFFKSMGRLPLDLIKDNWMHSKNGHISDCFDYYKQSNGSDFRQHYWSNFIRDITRKTKDWDYENEYRLINEESFVELGPKESPSGRIVVTVKI</sequence>
<organism evidence="1 2">
    <name type="scientific">Vibrio ouci</name>
    <dbReference type="NCBI Taxonomy" id="2499078"/>
    <lineage>
        <taxon>Bacteria</taxon>
        <taxon>Pseudomonadati</taxon>
        <taxon>Pseudomonadota</taxon>
        <taxon>Gammaproteobacteria</taxon>
        <taxon>Vibrionales</taxon>
        <taxon>Vibrionaceae</taxon>
        <taxon>Vibrio</taxon>
    </lineage>
</organism>
<proteinExistence type="predicted"/>